<gene>
    <name evidence="3" type="ORF">Drose_26860</name>
</gene>
<name>A0ABY5YYG8_9ACTN</name>
<dbReference type="InterPro" id="IPR036086">
    <property type="entry name" value="ParB/Sulfiredoxin_sf"/>
</dbReference>
<feature type="compositionally biased region" description="Basic and acidic residues" evidence="1">
    <location>
        <begin position="245"/>
        <end position="255"/>
    </location>
</feature>
<dbReference type="Proteomes" id="UP001058271">
    <property type="component" value="Chromosome"/>
</dbReference>
<dbReference type="SMART" id="SM00470">
    <property type="entry name" value="ParB"/>
    <property type="match status" value="1"/>
</dbReference>
<evidence type="ECO:0000256" key="1">
    <source>
        <dbReference type="SAM" id="MobiDB-lite"/>
    </source>
</evidence>
<dbReference type="InterPro" id="IPR003115">
    <property type="entry name" value="ParB_N"/>
</dbReference>
<dbReference type="RefSeq" id="WP_260724139.1">
    <property type="nucleotide sequence ID" value="NZ_BAAABS010000052.1"/>
</dbReference>
<reference evidence="3" key="1">
    <citation type="submission" date="2021-04" db="EMBL/GenBank/DDBJ databases">
        <title>Biosynthetic gene clusters of Dactylosporangioum roseum.</title>
        <authorList>
            <person name="Hartkoorn R.C."/>
            <person name="Beaudoing E."/>
            <person name="Hot D."/>
            <person name="Moureu S."/>
        </authorList>
    </citation>
    <scope>NUCLEOTIDE SEQUENCE</scope>
    <source>
        <strain evidence="3">NRRL B-16295</strain>
    </source>
</reference>
<protein>
    <submittedName>
        <fullName evidence="3">ParB-like nuclease domain-containing protein</fullName>
    </submittedName>
</protein>
<keyword evidence="4" id="KW-1185">Reference proteome</keyword>
<feature type="region of interest" description="Disordered" evidence="1">
    <location>
        <begin position="1"/>
        <end position="49"/>
    </location>
</feature>
<evidence type="ECO:0000313" key="3">
    <source>
        <dbReference type="EMBL" id="UWZ34795.1"/>
    </source>
</evidence>
<evidence type="ECO:0000259" key="2">
    <source>
        <dbReference type="SMART" id="SM00470"/>
    </source>
</evidence>
<proteinExistence type="predicted"/>
<dbReference type="Gene3D" id="3.90.1530.10">
    <property type="entry name" value="Conserved hypothetical protein from pyrococcus furiosus pfu- 392566-001, ParB domain"/>
    <property type="match status" value="1"/>
</dbReference>
<dbReference type="EMBL" id="CP073721">
    <property type="protein sequence ID" value="UWZ34795.1"/>
    <property type="molecule type" value="Genomic_DNA"/>
</dbReference>
<organism evidence="3 4">
    <name type="scientific">Dactylosporangium roseum</name>
    <dbReference type="NCBI Taxonomy" id="47989"/>
    <lineage>
        <taxon>Bacteria</taxon>
        <taxon>Bacillati</taxon>
        <taxon>Actinomycetota</taxon>
        <taxon>Actinomycetes</taxon>
        <taxon>Micromonosporales</taxon>
        <taxon>Micromonosporaceae</taxon>
        <taxon>Dactylosporangium</taxon>
    </lineage>
</organism>
<feature type="region of interest" description="Disordered" evidence="1">
    <location>
        <begin position="238"/>
        <end position="278"/>
    </location>
</feature>
<feature type="compositionally biased region" description="Basic and acidic residues" evidence="1">
    <location>
        <begin position="1"/>
        <end position="14"/>
    </location>
</feature>
<sequence length="362" mass="40113">MTHDRRSIPGEHMRYGPALPQSDPLLTSPPPGAAAAHEFPAQRGASEPDRCATRVPVTALLAADSPRLGGEDGEHIRMLAEAGDNLPPIIVHRQTMRIVDGMHRLAAAVLRGDETIEVRFFDGTDREAFVLAVRANITHGRPLSPQDRVSAVGRIIRDNPEWSDRAIASAIGLGPSTVGSIRKQIEPHDDIVRGAETRVGRDGRRRPVDNSEGRRRAAGVIRETPDLPLREVARLAGVSPTTAQDVRKRLSRGDEPVLSGQSIREGRDGRRRRNARQVVDEPRQAGLEKVLEGLQRDPSLRFSESGRILIRWLSSHAVRFEDWLELSKDLPAHCSYVLADLARRMSAEWQKIANELQIMDET</sequence>
<accession>A0ABY5YYG8</accession>
<evidence type="ECO:0000313" key="4">
    <source>
        <dbReference type="Proteomes" id="UP001058271"/>
    </source>
</evidence>
<dbReference type="SUPFAM" id="SSF110849">
    <property type="entry name" value="ParB/Sulfiredoxin"/>
    <property type="match status" value="1"/>
</dbReference>
<feature type="domain" description="ParB-like N-terminal" evidence="2">
    <location>
        <begin position="53"/>
        <end position="137"/>
    </location>
</feature>